<comment type="caution">
    <text evidence="2">The sequence shown here is derived from an EMBL/GenBank/DDBJ whole genome shotgun (WGS) entry which is preliminary data.</text>
</comment>
<dbReference type="EMBL" id="CACVBM020001940">
    <property type="protein sequence ID" value="CAA7062651.1"/>
    <property type="molecule type" value="Genomic_DNA"/>
</dbReference>
<evidence type="ECO:0000313" key="3">
    <source>
        <dbReference type="Proteomes" id="UP000467841"/>
    </source>
</evidence>
<dbReference type="InterPro" id="IPR022617">
    <property type="entry name" value="Rad60/SUMO-like_dom"/>
</dbReference>
<dbReference type="Pfam" id="PF11976">
    <property type="entry name" value="Rad60-SLD"/>
    <property type="match status" value="1"/>
</dbReference>
<evidence type="ECO:0000259" key="1">
    <source>
        <dbReference type="PROSITE" id="PS50053"/>
    </source>
</evidence>
<dbReference type="SUPFAM" id="SSF54236">
    <property type="entry name" value="Ubiquitin-like"/>
    <property type="match status" value="1"/>
</dbReference>
<organism evidence="2 3">
    <name type="scientific">Microthlaspi erraticum</name>
    <dbReference type="NCBI Taxonomy" id="1685480"/>
    <lineage>
        <taxon>Eukaryota</taxon>
        <taxon>Viridiplantae</taxon>
        <taxon>Streptophyta</taxon>
        <taxon>Embryophyta</taxon>
        <taxon>Tracheophyta</taxon>
        <taxon>Spermatophyta</taxon>
        <taxon>Magnoliopsida</taxon>
        <taxon>eudicotyledons</taxon>
        <taxon>Gunneridae</taxon>
        <taxon>Pentapetalae</taxon>
        <taxon>rosids</taxon>
        <taxon>malvids</taxon>
        <taxon>Brassicales</taxon>
        <taxon>Brassicaceae</taxon>
        <taxon>Coluteocarpeae</taxon>
        <taxon>Microthlaspi</taxon>
    </lineage>
</organism>
<feature type="domain" description="Ubiquitin-like" evidence="1">
    <location>
        <begin position="1"/>
        <end position="64"/>
    </location>
</feature>
<evidence type="ECO:0000313" key="2">
    <source>
        <dbReference type="EMBL" id="CAA7062651.1"/>
    </source>
</evidence>
<reference evidence="2" key="1">
    <citation type="submission" date="2020-01" db="EMBL/GenBank/DDBJ databases">
        <authorList>
            <person name="Mishra B."/>
        </authorList>
    </citation>
    <scope>NUCLEOTIDE SEQUENCE [LARGE SCALE GENOMIC DNA]</scope>
</reference>
<keyword evidence="3" id="KW-1185">Reference proteome</keyword>
<dbReference type="AlphaFoldDB" id="A0A6D2L9Y8"/>
<dbReference type="InterPro" id="IPR000626">
    <property type="entry name" value="Ubiquitin-like_dom"/>
</dbReference>
<dbReference type="InterPro" id="IPR029071">
    <property type="entry name" value="Ubiquitin-like_domsf"/>
</dbReference>
<dbReference type="Proteomes" id="UP000467841">
    <property type="component" value="Unassembled WGS sequence"/>
</dbReference>
<name>A0A6D2L9Y8_9BRAS</name>
<dbReference type="OrthoDB" id="1090345at2759"/>
<sequence length="75" mass="8649">MYFRVKKDVELRKLMEAVSVKIGMEMSTLRFLFDGNRIRPTQTPNELDLEDEFVIDVLSEQVGGCSFCDRTLTVS</sequence>
<gene>
    <name evidence="2" type="ORF">MERR_LOCUS49887</name>
</gene>
<dbReference type="Gene3D" id="3.10.20.90">
    <property type="entry name" value="Phosphatidylinositol 3-kinase Catalytic Subunit, Chain A, domain 1"/>
    <property type="match status" value="1"/>
</dbReference>
<dbReference type="PROSITE" id="PS50053">
    <property type="entry name" value="UBIQUITIN_2"/>
    <property type="match status" value="1"/>
</dbReference>
<dbReference type="PANTHER" id="PTHR10562">
    <property type="entry name" value="SMALL UBIQUITIN-RELATED MODIFIER"/>
    <property type="match status" value="1"/>
</dbReference>
<protein>
    <recommendedName>
        <fullName evidence="1">Ubiquitin-like domain-containing protein</fullName>
    </recommendedName>
</protein>
<proteinExistence type="predicted"/>
<accession>A0A6D2L9Y8</accession>